<dbReference type="EMBL" id="JABBHF010000003">
    <property type="protein sequence ID" value="NMH87218.1"/>
    <property type="molecule type" value="Genomic_DNA"/>
</dbReference>
<comment type="caution">
    <text evidence="2">The sequence shown here is derived from an EMBL/GenBank/DDBJ whole genome shotgun (WGS) entry which is preliminary data.</text>
</comment>
<name>A0ABX1RW00_9FLAO</name>
<sequence length="277" mass="32529">MKTTNQFFTAVLAMLLLFSTSMIFAQEEEAPKGPKFITVTTMHWNMDMEDFDIEAWKAIEKEFLDKVTMKNEFIMGASTYLHLFTADNTELIYVQTFASWEDMGKFGDRNGELIKEAWPDETEREAFFKKRMAYYANEHSDEIYATMPGTKLMAEKPTKDMVTYVRKNHFSFPEDGTQEEFMALKKEGFDTIINKNEYIKAYYPHVHAWGSDRTEYVEAFFLDSMGDLDKMYDRNSELMKEAFPDEEARKAKGKAWRNYFTGVHGDYLYTWVHGLSK</sequence>
<feature type="signal peptide" evidence="1">
    <location>
        <begin position="1"/>
        <end position="25"/>
    </location>
</feature>
<gene>
    <name evidence="2" type="ORF">HHX25_06850</name>
</gene>
<evidence type="ECO:0000313" key="3">
    <source>
        <dbReference type="Proteomes" id="UP000746690"/>
    </source>
</evidence>
<evidence type="ECO:0008006" key="4">
    <source>
        <dbReference type="Google" id="ProtNLM"/>
    </source>
</evidence>
<evidence type="ECO:0000313" key="2">
    <source>
        <dbReference type="EMBL" id="NMH87218.1"/>
    </source>
</evidence>
<proteinExistence type="predicted"/>
<dbReference type="RefSeq" id="WP_169671515.1">
    <property type="nucleotide sequence ID" value="NZ_JABBHF010000003.1"/>
</dbReference>
<accession>A0ABX1RW00</accession>
<protein>
    <recommendedName>
        <fullName evidence="4">ABM domain-containing protein</fullName>
    </recommendedName>
</protein>
<evidence type="ECO:0000256" key="1">
    <source>
        <dbReference type="SAM" id="SignalP"/>
    </source>
</evidence>
<organism evidence="2 3">
    <name type="scientific">Flavivirga algicola</name>
    <dbReference type="NCBI Taxonomy" id="2729136"/>
    <lineage>
        <taxon>Bacteria</taxon>
        <taxon>Pseudomonadati</taxon>
        <taxon>Bacteroidota</taxon>
        <taxon>Flavobacteriia</taxon>
        <taxon>Flavobacteriales</taxon>
        <taxon>Flavobacteriaceae</taxon>
        <taxon>Flavivirga</taxon>
    </lineage>
</organism>
<keyword evidence="1" id="KW-0732">Signal</keyword>
<dbReference type="Proteomes" id="UP000746690">
    <property type="component" value="Unassembled WGS sequence"/>
</dbReference>
<reference evidence="2 3" key="1">
    <citation type="submission" date="2020-04" db="EMBL/GenBank/DDBJ databases">
        <title>A Flavivirga sp. nov.</title>
        <authorList>
            <person name="Sun X."/>
        </authorList>
    </citation>
    <scope>NUCLEOTIDE SEQUENCE [LARGE SCALE GENOMIC DNA]</scope>
    <source>
        <strain evidence="2 3">Y03</strain>
    </source>
</reference>
<keyword evidence="3" id="KW-1185">Reference proteome</keyword>
<feature type="chain" id="PRO_5046561255" description="ABM domain-containing protein" evidence="1">
    <location>
        <begin position="26"/>
        <end position="277"/>
    </location>
</feature>